<name>A0A091DRT6_FUKDA</name>
<keyword evidence="4" id="KW-1185">Reference proteome</keyword>
<keyword evidence="2" id="KW-0732">Signal</keyword>
<gene>
    <name evidence="3" type="ORF">H920_04786</name>
</gene>
<sequence length="118" mass="13426">MMSLVALSTVAVTESVGLDVDGTDTEELIKERKEEVTTEEPAELQSEQQKVLVEEHPTEEEEDRKEVSSDLIKSITEKWNEYQDLFEKHHPNIAEMQSIESNEQQHGLSLPEGYVVQA</sequence>
<dbReference type="Proteomes" id="UP000028990">
    <property type="component" value="Unassembled WGS sequence"/>
</dbReference>
<accession>A0A091DRT6</accession>
<proteinExistence type="predicted"/>
<dbReference type="AlphaFoldDB" id="A0A091DRT6"/>
<evidence type="ECO:0000313" key="3">
    <source>
        <dbReference type="EMBL" id="KFO33792.1"/>
    </source>
</evidence>
<feature type="chain" id="PRO_5001873357" evidence="2">
    <location>
        <begin position="18"/>
        <end position="118"/>
    </location>
</feature>
<evidence type="ECO:0000313" key="4">
    <source>
        <dbReference type="Proteomes" id="UP000028990"/>
    </source>
</evidence>
<feature type="compositionally biased region" description="Polar residues" evidence="1">
    <location>
        <begin position="98"/>
        <end position="107"/>
    </location>
</feature>
<protein>
    <submittedName>
        <fullName evidence="3">Uncharacterized protein</fullName>
    </submittedName>
</protein>
<evidence type="ECO:0000256" key="2">
    <source>
        <dbReference type="SAM" id="SignalP"/>
    </source>
</evidence>
<feature type="region of interest" description="Disordered" evidence="1">
    <location>
        <begin position="98"/>
        <end position="118"/>
    </location>
</feature>
<organism evidence="3 4">
    <name type="scientific">Fukomys damarensis</name>
    <name type="common">Damaraland mole rat</name>
    <name type="synonym">Cryptomys damarensis</name>
    <dbReference type="NCBI Taxonomy" id="885580"/>
    <lineage>
        <taxon>Eukaryota</taxon>
        <taxon>Metazoa</taxon>
        <taxon>Chordata</taxon>
        <taxon>Craniata</taxon>
        <taxon>Vertebrata</taxon>
        <taxon>Euteleostomi</taxon>
        <taxon>Mammalia</taxon>
        <taxon>Eutheria</taxon>
        <taxon>Euarchontoglires</taxon>
        <taxon>Glires</taxon>
        <taxon>Rodentia</taxon>
        <taxon>Hystricomorpha</taxon>
        <taxon>Bathyergidae</taxon>
        <taxon>Fukomys</taxon>
    </lineage>
</organism>
<evidence type="ECO:0000256" key="1">
    <source>
        <dbReference type="SAM" id="MobiDB-lite"/>
    </source>
</evidence>
<feature type="compositionally biased region" description="Basic and acidic residues" evidence="1">
    <location>
        <begin position="27"/>
        <end position="36"/>
    </location>
</feature>
<dbReference type="EMBL" id="KN122054">
    <property type="protein sequence ID" value="KFO33792.1"/>
    <property type="molecule type" value="Genomic_DNA"/>
</dbReference>
<feature type="region of interest" description="Disordered" evidence="1">
    <location>
        <begin position="14"/>
        <end position="69"/>
    </location>
</feature>
<feature type="signal peptide" evidence="2">
    <location>
        <begin position="1"/>
        <end position="17"/>
    </location>
</feature>
<reference evidence="3 4" key="1">
    <citation type="submission" date="2013-11" db="EMBL/GenBank/DDBJ databases">
        <title>The Damaraland mole rat (Fukomys damarensis) genome and evolution of African mole rats.</title>
        <authorList>
            <person name="Gladyshev V.N."/>
            <person name="Fang X."/>
        </authorList>
    </citation>
    <scope>NUCLEOTIDE SEQUENCE [LARGE SCALE GENOMIC DNA]</scope>
    <source>
        <tissue evidence="3">Liver</tissue>
    </source>
</reference>